<name>A0A9X9S1S5_METOG</name>
<dbReference type="RefSeq" id="WP_268185446.1">
    <property type="nucleotide sequence ID" value="NZ_CP113361.1"/>
</dbReference>
<evidence type="ECO:0000256" key="2">
    <source>
        <dbReference type="ARBA" id="ARBA00022741"/>
    </source>
</evidence>
<protein>
    <submittedName>
        <fullName evidence="5">ABC transporter ATP-binding protein</fullName>
    </submittedName>
</protein>
<dbReference type="KEGG" id="mou:OU421_07470"/>
<dbReference type="AlphaFoldDB" id="A0A9X9S1S5"/>
<dbReference type="InterPro" id="IPR003593">
    <property type="entry name" value="AAA+_ATPase"/>
</dbReference>
<evidence type="ECO:0000256" key="1">
    <source>
        <dbReference type="ARBA" id="ARBA00022448"/>
    </source>
</evidence>
<keyword evidence="2" id="KW-0547">Nucleotide-binding</keyword>
<keyword evidence="1" id="KW-0813">Transport</keyword>
<accession>A0A9X9S1S5</accession>
<dbReference type="Gene3D" id="3.40.50.300">
    <property type="entry name" value="P-loop containing nucleotide triphosphate hydrolases"/>
    <property type="match status" value="1"/>
</dbReference>
<evidence type="ECO:0000313" key="6">
    <source>
        <dbReference type="Proteomes" id="UP001163096"/>
    </source>
</evidence>
<dbReference type="PROSITE" id="PS50893">
    <property type="entry name" value="ABC_TRANSPORTER_2"/>
    <property type="match status" value="1"/>
</dbReference>
<dbReference type="SUPFAM" id="SSF52540">
    <property type="entry name" value="P-loop containing nucleoside triphosphate hydrolases"/>
    <property type="match status" value="1"/>
</dbReference>
<dbReference type="PANTHER" id="PTHR24220">
    <property type="entry name" value="IMPORT ATP-BINDING PROTEIN"/>
    <property type="match status" value="1"/>
</dbReference>
<dbReference type="Proteomes" id="UP001163096">
    <property type="component" value="Chromosome"/>
</dbReference>
<dbReference type="InterPro" id="IPR015854">
    <property type="entry name" value="ABC_transpr_LolD-like"/>
</dbReference>
<keyword evidence="6" id="KW-1185">Reference proteome</keyword>
<gene>
    <name evidence="5" type="ORF">OU421_07470</name>
</gene>
<organism evidence="5 6">
    <name type="scientific">Methanogenium organophilum</name>
    <dbReference type="NCBI Taxonomy" id="2199"/>
    <lineage>
        <taxon>Archaea</taxon>
        <taxon>Methanobacteriati</taxon>
        <taxon>Methanobacteriota</taxon>
        <taxon>Stenosarchaea group</taxon>
        <taxon>Methanomicrobia</taxon>
        <taxon>Methanomicrobiales</taxon>
        <taxon>Methanomicrobiaceae</taxon>
        <taxon>Methanogenium</taxon>
    </lineage>
</organism>
<dbReference type="InterPro" id="IPR003439">
    <property type="entry name" value="ABC_transporter-like_ATP-bd"/>
</dbReference>
<dbReference type="PROSITE" id="PS00211">
    <property type="entry name" value="ABC_TRANSPORTER_1"/>
    <property type="match status" value="1"/>
</dbReference>
<evidence type="ECO:0000313" key="5">
    <source>
        <dbReference type="EMBL" id="WAI00273.1"/>
    </source>
</evidence>
<reference evidence="5" key="1">
    <citation type="submission" date="2022-11" db="EMBL/GenBank/DDBJ databases">
        <title>Complete genome sequence of Methanogenium organophilum DSM 3596.</title>
        <authorList>
            <person name="Chen S.-C."/>
            <person name="Lai S.-J."/>
            <person name="You Y.-T."/>
        </authorList>
    </citation>
    <scope>NUCLEOTIDE SEQUENCE</scope>
    <source>
        <strain evidence="5">DSM 3596</strain>
    </source>
</reference>
<dbReference type="GO" id="GO:0005886">
    <property type="term" value="C:plasma membrane"/>
    <property type="evidence" value="ECO:0007669"/>
    <property type="project" value="TreeGrafter"/>
</dbReference>
<proteinExistence type="predicted"/>
<dbReference type="InterPro" id="IPR027417">
    <property type="entry name" value="P-loop_NTPase"/>
</dbReference>
<evidence type="ECO:0000256" key="3">
    <source>
        <dbReference type="ARBA" id="ARBA00022840"/>
    </source>
</evidence>
<dbReference type="GO" id="GO:0016887">
    <property type="term" value="F:ATP hydrolysis activity"/>
    <property type="evidence" value="ECO:0007669"/>
    <property type="project" value="InterPro"/>
</dbReference>
<dbReference type="InterPro" id="IPR017871">
    <property type="entry name" value="ABC_transporter-like_CS"/>
</dbReference>
<dbReference type="FunFam" id="3.40.50.300:FF:000032">
    <property type="entry name" value="Export ABC transporter ATP-binding protein"/>
    <property type="match status" value="1"/>
</dbReference>
<dbReference type="GO" id="GO:0005524">
    <property type="term" value="F:ATP binding"/>
    <property type="evidence" value="ECO:0007669"/>
    <property type="project" value="UniProtKB-KW"/>
</dbReference>
<dbReference type="InterPro" id="IPR017911">
    <property type="entry name" value="MacB-like_ATP-bd"/>
</dbReference>
<dbReference type="PANTHER" id="PTHR24220:SF86">
    <property type="entry name" value="ABC TRANSPORTER ABCH.1"/>
    <property type="match status" value="1"/>
</dbReference>
<dbReference type="CDD" id="cd03255">
    <property type="entry name" value="ABC_MJ0796_LolCDE_FtsE"/>
    <property type="match status" value="1"/>
</dbReference>
<evidence type="ECO:0000259" key="4">
    <source>
        <dbReference type="PROSITE" id="PS50893"/>
    </source>
</evidence>
<sequence>MGETILETIRLVRTYGGGVQALNGVSIRVPKGECTAIVGKSGSGKSTLMNIIGCLDAPTSGEVRIRGIPVDYTDTARLIDLRRNEIGFVFQQFNLIPHLSAQENVEYPLLFSYRPEKERQESAAALLARVGLEHRGSHYPGELSGGEQQRVAIARSLINGPAVVLADEPTGNLDSRTSDDILDLIYEINRTEGTTFLIVTHDADLGKRADRMITIHDGRVVD</sequence>
<dbReference type="Pfam" id="PF00005">
    <property type="entry name" value="ABC_tran"/>
    <property type="match status" value="1"/>
</dbReference>
<keyword evidence="3 5" id="KW-0067">ATP-binding</keyword>
<dbReference type="EMBL" id="CP113361">
    <property type="protein sequence ID" value="WAI00273.1"/>
    <property type="molecule type" value="Genomic_DNA"/>
</dbReference>
<dbReference type="SMART" id="SM00382">
    <property type="entry name" value="AAA"/>
    <property type="match status" value="1"/>
</dbReference>
<dbReference type="GO" id="GO:0098796">
    <property type="term" value="C:membrane protein complex"/>
    <property type="evidence" value="ECO:0007669"/>
    <property type="project" value="UniProtKB-ARBA"/>
</dbReference>
<feature type="domain" description="ABC transporter" evidence="4">
    <location>
        <begin position="6"/>
        <end position="221"/>
    </location>
</feature>
<dbReference type="GO" id="GO:0022857">
    <property type="term" value="F:transmembrane transporter activity"/>
    <property type="evidence" value="ECO:0007669"/>
    <property type="project" value="TreeGrafter"/>
</dbReference>
<dbReference type="GeneID" id="76834930"/>